<proteinExistence type="predicted"/>
<dbReference type="InterPro" id="IPR025924">
    <property type="entry name" value="YHYH_dom"/>
</dbReference>
<dbReference type="PROSITE" id="PS50835">
    <property type="entry name" value="IG_LIKE"/>
    <property type="match status" value="1"/>
</dbReference>
<comment type="caution">
    <text evidence="3">The sequence shown here is derived from an EMBL/GenBank/DDBJ whole genome shotgun (WGS) entry which is preliminary data.</text>
</comment>
<dbReference type="EMBL" id="CAUYUJ010020586">
    <property type="protein sequence ID" value="CAK0899335.1"/>
    <property type="molecule type" value="Genomic_DNA"/>
</dbReference>
<protein>
    <recommendedName>
        <fullName evidence="2">Ig-like domain-containing protein</fullName>
    </recommendedName>
</protein>
<reference evidence="3" key="1">
    <citation type="submission" date="2023-10" db="EMBL/GenBank/DDBJ databases">
        <authorList>
            <person name="Chen Y."/>
            <person name="Shah S."/>
            <person name="Dougan E. K."/>
            <person name="Thang M."/>
            <person name="Chan C."/>
        </authorList>
    </citation>
    <scope>NUCLEOTIDE SEQUENCE [LARGE SCALE GENOMIC DNA]</scope>
</reference>
<accession>A0ABN9XMH9</accession>
<organism evidence="3 4">
    <name type="scientific">Prorocentrum cordatum</name>
    <dbReference type="NCBI Taxonomy" id="2364126"/>
    <lineage>
        <taxon>Eukaryota</taxon>
        <taxon>Sar</taxon>
        <taxon>Alveolata</taxon>
        <taxon>Dinophyceae</taxon>
        <taxon>Prorocentrales</taxon>
        <taxon>Prorocentraceae</taxon>
        <taxon>Prorocentrum</taxon>
    </lineage>
</organism>
<dbReference type="InterPro" id="IPR007110">
    <property type="entry name" value="Ig-like_dom"/>
</dbReference>
<keyword evidence="4" id="KW-1185">Reference proteome</keyword>
<gene>
    <name evidence="3" type="ORF">PCOR1329_LOCUS76867</name>
</gene>
<feature type="domain" description="Ig-like" evidence="2">
    <location>
        <begin position="196"/>
        <end position="299"/>
    </location>
</feature>
<evidence type="ECO:0000313" key="4">
    <source>
        <dbReference type="Proteomes" id="UP001189429"/>
    </source>
</evidence>
<feature type="region of interest" description="Disordered" evidence="1">
    <location>
        <begin position="1"/>
        <end position="20"/>
    </location>
</feature>
<evidence type="ECO:0000256" key="1">
    <source>
        <dbReference type="SAM" id="MobiDB-lite"/>
    </source>
</evidence>
<dbReference type="Pfam" id="PF14240">
    <property type="entry name" value="YHYH"/>
    <property type="match status" value="1"/>
</dbReference>
<evidence type="ECO:0000313" key="3">
    <source>
        <dbReference type="EMBL" id="CAK0899335.1"/>
    </source>
</evidence>
<sequence>MEQHGFSRAPSGIAPSRRHDDATWPKFAQLPCNMAPRGPNKAPSPIAIGEQRAGRLVSSKLCSRFKVSQGLPDPREHRSYVMAAVVILASIVAGLAWCGEAADCANDGSDYSYAESVSGSTRTVVTNHCPNHPFYDLNPNTAVKSSTTYEIPAIPTFVGAATDSSTSSGHIDLSETGAQVGVFFNAAMLFTPYGGPNYGIVLGWTTSATYAEGNSFDSCGCHGSSTTEASYHCHVPPSCLLNQLGQTSSEHSPQIGWAFDGFPLYGPRGPSGIMMQTCTETGGTYGTDVCTDDCGGYPC</sequence>
<name>A0ABN9XMH9_9DINO</name>
<dbReference type="Proteomes" id="UP001189429">
    <property type="component" value="Unassembled WGS sequence"/>
</dbReference>
<evidence type="ECO:0000259" key="2">
    <source>
        <dbReference type="PROSITE" id="PS50835"/>
    </source>
</evidence>